<dbReference type="GO" id="GO:0003677">
    <property type="term" value="F:DNA binding"/>
    <property type="evidence" value="ECO:0007669"/>
    <property type="project" value="UniProtKB-UniRule"/>
</dbReference>
<dbReference type="SUPFAM" id="SSF48498">
    <property type="entry name" value="Tetracyclin repressor-like, C-terminal domain"/>
    <property type="match status" value="1"/>
</dbReference>
<dbReference type="PANTHER" id="PTHR47506:SF7">
    <property type="entry name" value="TRANSCRIPTIONAL REGULATORY PROTEIN"/>
    <property type="match status" value="1"/>
</dbReference>
<feature type="domain" description="HTH tetR-type" evidence="6">
    <location>
        <begin position="8"/>
        <end position="68"/>
    </location>
</feature>
<dbReference type="EMBL" id="CP022163">
    <property type="protein sequence ID" value="ATB32004.1"/>
    <property type="molecule type" value="Genomic_DNA"/>
</dbReference>
<keyword evidence="3 5" id="KW-0238">DNA-binding</keyword>
<dbReference type="PANTHER" id="PTHR47506">
    <property type="entry name" value="TRANSCRIPTIONAL REGULATORY PROTEIN"/>
    <property type="match status" value="1"/>
</dbReference>
<organism evidence="7 8">
    <name type="scientific">Melittangium boletus DSM 14713</name>
    <dbReference type="NCBI Taxonomy" id="1294270"/>
    <lineage>
        <taxon>Bacteria</taxon>
        <taxon>Pseudomonadati</taxon>
        <taxon>Myxococcota</taxon>
        <taxon>Myxococcia</taxon>
        <taxon>Myxococcales</taxon>
        <taxon>Cystobacterineae</taxon>
        <taxon>Archangiaceae</taxon>
        <taxon>Melittangium</taxon>
    </lineage>
</organism>
<sequence>MARPSNTEERRQQIVQGLLSVMAERGYERASIAEIAKAAGLSPGLVHYHFTQKQEVLLALVEQLAARSGERVRARLERSKGGARAQVDAFLDAFLATGEDADPDAVAAWVTISAEAVRQPEVRAAYEKVVRADLAQLEELVGAVIGRRRARAVAAGLFAAVQGYFVLAAASPELIPAGSASSTVKRMAAGLLDAEPASEGTS</sequence>
<feature type="DNA-binding region" description="H-T-H motif" evidence="5">
    <location>
        <begin position="31"/>
        <end position="50"/>
    </location>
</feature>
<dbReference type="InterPro" id="IPR001647">
    <property type="entry name" value="HTH_TetR"/>
</dbReference>
<evidence type="ECO:0000313" key="8">
    <source>
        <dbReference type="Proteomes" id="UP000217289"/>
    </source>
</evidence>
<dbReference type="Gene3D" id="1.10.357.10">
    <property type="entry name" value="Tetracycline Repressor, domain 2"/>
    <property type="match status" value="1"/>
</dbReference>
<dbReference type="SUPFAM" id="SSF46689">
    <property type="entry name" value="Homeodomain-like"/>
    <property type="match status" value="1"/>
</dbReference>
<evidence type="ECO:0000256" key="4">
    <source>
        <dbReference type="ARBA" id="ARBA00023163"/>
    </source>
</evidence>
<evidence type="ECO:0000256" key="1">
    <source>
        <dbReference type="ARBA" id="ARBA00022491"/>
    </source>
</evidence>
<keyword evidence="1" id="KW-0678">Repressor</keyword>
<dbReference type="PRINTS" id="PR00455">
    <property type="entry name" value="HTHTETR"/>
</dbReference>
<dbReference type="InterPro" id="IPR036271">
    <property type="entry name" value="Tet_transcr_reg_TetR-rel_C_sf"/>
</dbReference>
<keyword evidence="2" id="KW-0805">Transcription regulation</keyword>
<evidence type="ECO:0000313" key="7">
    <source>
        <dbReference type="EMBL" id="ATB32004.1"/>
    </source>
</evidence>
<dbReference type="PROSITE" id="PS50977">
    <property type="entry name" value="HTH_TETR_2"/>
    <property type="match status" value="1"/>
</dbReference>
<reference evidence="7 8" key="1">
    <citation type="submission" date="2017-06" db="EMBL/GenBank/DDBJ databases">
        <authorList>
            <person name="Kim H.J."/>
            <person name="Triplett B.A."/>
        </authorList>
    </citation>
    <scope>NUCLEOTIDE SEQUENCE [LARGE SCALE GENOMIC DNA]</scope>
    <source>
        <strain evidence="7 8">DSM 14713</strain>
    </source>
</reference>
<proteinExistence type="predicted"/>
<keyword evidence="8" id="KW-1185">Reference proteome</keyword>
<evidence type="ECO:0000259" key="6">
    <source>
        <dbReference type="PROSITE" id="PS50977"/>
    </source>
</evidence>
<gene>
    <name evidence="7" type="ORF">MEBOL_005478</name>
</gene>
<keyword evidence="4" id="KW-0804">Transcription</keyword>
<dbReference type="Proteomes" id="UP000217289">
    <property type="component" value="Chromosome"/>
</dbReference>
<evidence type="ECO:0000256" key="5">
    <source>
        <dbReference type="PROSITE-ProRule" id="PRU00335"/>
    </source>
</evidence>
<dbReference type="InterPro" id="IPR009057">
    <property type="entry name" value="Homeodomain-like_sf"/>
</dbReference>
<dbReference type="AlphaFoldDB" id="A0A250IJN0"/>
<protein>
    <submittedName>
        <fullName evidence="7">TetR family transcriptional regulator</fullName>
    </submittedName>
</protein>
<dbReference type="Pfam" id="PF00440">
    <property type="entry name" value="TetR_N"/>
    <property type="match status" value="1"/>
</dbReference>
<dbReference type="KEGG" id="mbd:MEBOL_005478"/>
<dbReference type="Pfam" id="PF13977">
    <property type="entry name" value="TetR_C_6"/>
    <property type="match status" value="1"/>
</dbReference>
<dbReference type="RefSeq" id="WP_179956308.1">
    <property type="nucleotide sequence ID" value="NZ_CP022163.1"/>
</dbReference>
<name>A0A250IJN0_9BACT</name>
<evidence type="ECO:0000256" key="2">
    <source>
        <dbReference type="ARBA" id="ARBA00023015"/>
    </source>
</evidence>
<accession>A0A250IJN0</accession>
<dbReference type="InterPro" id="IPR039538">
    <property type="entry name" value="BetI_C"/>
</dbReference>
<evidence type="ECO:0000256" key="3">
    <source>
        <dbReference type="ARBA" id="ARBA00023125"/>
    </source>
</evidence>